<dbReference type="AlphaFoldDB" id="I0WU30"/>
<dbReference type="PATRIC" id="fig|1165867.3.peg.2190"/>
<evidence type="ECO:0000313" key="2">
    <source>
        <dbReference type="Proteomes" id="UP000006447"/>
    </source>
</evidence>
<dbReference type="SUPFAM" id="SSF159941">
    <property type="entry name" value="MM3350-like"/>
    <property type="match status" value="1"/>
</dbReference>
<proteinExistence type="predicted"/>
<dbReference type="RefSeq" id="WP_007297182.1">
    <property type="nucleotide sequence ID" value="NZ_AJJH01000048.1"/>
</dbReference>
<dbReference type="Proteomes" id="UP000006447">
    <property type="component" value="Unassembled WGS sequence"/>
</dbReference>
<reference evidence="1 2" key="1">
    <citation type="journal article" date="2012" name="J. Bacteriol.">
        <title>Draft genome sequence of the nitrophenol-degrading actinomycete Rhodococcus imtechensis RKJ300.</title>
        <authorList>
            <person name="Vikram S."/>
            <person name="Kumar S."/>
            <person name="Subramanian S."/>
            <person name="Raghava G.P."/>
        </authorList>
    </citation>
    <scope>NUCLEOTIDE SEQUENCE [LARGE SCALE GENOMIC DNA]</scope>
    <source>
        <strain evidence="1 2">RKJ300</strain>
    </source>
</reference>
<sequence>MPSSGNVVAVGPSHTFMDLANAVNDAFGRWDRSHLSMFTLADGRVVTDTEPGAEMAGSIGGPIAEPVDIESSRVARLLAPVGRQPGDVARRPG</sequence>
<accession>I0WU30</accession>
<gene>
    <name evidence="1" type="ORF">W59_10774</name>
</gene>
<comment type="caution">
    <text evidence="1">The sequence shown here is derived from an EMBL/GenBank/DDBJ whole genome shotgun (WGS) entry which is preliminary data.</text>
</comment>
<dbReference type="InterPro" id="IPR024047">
    <property type="entry name" value="MM3350-like_sf"/>
</dbReference>
<name>I0WU30_RHOOP</name>
<protein>
    <submittedName>
        <fullName evidence="1">Uncharacterized protein</fullName>
    </submittedName>
</protein>
<organism evidence="1 2">
    <name type="scientific">Rhodococcus opacus RKJ300 = JCM 13270</name>
    <dbReference type="NCBI Taxonomy" id="1165867"/>
    <lineage>
        <taxon>Bacteria</taxon>
        <taxon>Bacillati</taxon>
        <taxon>Actinomycetota</taxon>
        <taxon>Actinomycetes</taxon>
        <taxon>Mycobacteriales</taxon>
        <taxon>Nocardiaceae</taxon>
        <taxon>Rhodococcus</taxon>
    </lineage>
</organism>
<evidence type="ECO:0000313" key="1">
    <source>
        <dbReference type="EMBL" id="EID79896.1"/>
    </source>
</evidence>
<dbReference type="EMBL" id="AJJH01000048">
    <property type="protein sequence ID" value="EID79896.1"/>
    <property type="molecule type" value="Genomic_DNA"/>
</dbReference>